<organism evidence="2 3">
    <name type="scientific">Candidatus Thermoflexus japonica</name>
    <dbReference type="NCBI Taxonomy" id="2035417"/>
    <lineage>
        <taxon>Bacteria</taxon>
        <taxon>Bacillati</taxon>
        <taxon>Chloroflexota</taxon>
        <taxon>Thermoflexia</taxon>
        <taxon>Thermoflexales</taxon>
        <taxon>Thermoflexaceae</taxon>
        <taxon>Thermoflexus</taxon>
    </lineage>
</organism>
<proteinExistence type="predicted"/>
<dbReference type="InterPro" id="IPR006439">
    <property type="entry name" value="HAD-SF_hydro_IA"/>
</dbReference>
<dbReference type="AlphaFoldDB" id="A0A2H5Y5L9"/>
<protein>
    <submittedName>
        <fullName evidence="2">Phosphatase</fullName>
        <ecNumber evidence="2">3.1.-.-</ecNumber>
    </submittedName>
</protein>
<dbReference type="PROSITE" id="PS01228">
    <property type="entry name" value="COF_1"/>
    <property type="match status" value="1"/>
</dbReference>
<dbReference type="InterPro" id="IPR036412">
    <property type="entry name" value="HAD-like_sf"/>
</dbReference>
<dbReference type="GO" id="GO:0016787">
    <property type="term" value="F:hydrolase activity"/>
    <property type="evidence" value="ECO:0007669"/>
    <property type="project" value="UniProtKB-KW"/>
</dbReference>
<reference evidence="3" key="1">
    <citation type="submission" date="2017-09" db="EMBL/GenBank/DDBJ databases">
        <title>Metaegenomics of thermophilic ammonia-oxidizing enrichment culture.</title>
        <authorList>
            <person name="Kato S."/>
            <person name="Suzuki K."/>
        </authorList>
    </citation>
    <scope>NUCLEOTIDE SEQUENCE [LARGE SCALE GENOMIC DNA]</scope>
</reference>
<dbReference type="PANTHER" id="PTHR43316">
    <property type="entry name" value="HYDROLASE, HALOACID DELAHOGENASE-RELATED"/>
    <property type="match status" value="1"/>
</dbReference>
<dbReference type="InterPro" id="IPR051540">
    <property type="entry name" value="S-2-haloacid_dehalogenase"/>
</dbReference>
<name>A0A2H5Y5L9_9CHLR</name>
<gene>
    <name evidence="2" type="ORF">HRbin22_00982</name>
</gene>
<dbReference type="CDD" id="cd01427">
    <property type="entry name" value="HAD_like"/>
    <property type="match status" value="1"/>
</dbReference>
<dbReference type="InterPro" id="IPR023214">
    <property type="entry name" value="HAD_sf"/>
</dbReference>
<dbReference type="Pfam" id="PF00702">
    <property type="entry name" value="Hydrolase"/>
    <property type="match status" value="1"/>
</dbReference>
<dbReference type="SFLD" id="SFLDS00003">
    <property type="entry name" value="Haloacid_Dehalogenase"/>
    <property type="match status" value="1"/>
</dbReference>
<evidence type="ECO:0000313" key="3">
    <source>
        <dbReference type="Proteomes" id="UP000236642"/>
    </source>
</evidence>
<accession>A0A2H5Y5L9</accession>
<dbReference type="PANTHER" id="PTHR43316:SF3">
    <property type="entry name" value="HALOACID DEHALOGENASE, TYPE II (AFU_ORTHOLOGUE AFUA_2G07750)-RELATED"/>
    <property type="match status" value="1"/>
</dbReference>
<evidence type="ECO:0000256" key="1">
    <source>
        <dbReference type="ARBA" id="ARBA00022801"/>
    </source>
</evidence>
<dbReference type="Gene3D" id="3.40.50.1000">
    <property type="entry name" value="HAD superfamily/HAD-like"/>
    <property type="match status" value="1"/>
</dbReference>
<dbReference type="Proteomes" id="UP000236642">
    <property type="component" value="Unassembled WGS sequence"/>
</dbReference>
<sequence>MIRAILFDLDGTLLSNEMDRFMSVYFDRLQAFVAPYDPPEGFLAALLSAVREAIRQPDPRRTVWERFMEAFERETGRSRDFWVPLFERFYVEVFPSLRVLTEPRVEARLLVERARARGLRIAVATNPVFPEVAIRQRLEWAGLGDIPFDWITTMENMCFTKPWPEYYLEVAGHLQVDPRACGMIGNDRKQDIEPARQVGMRTFWVREGGGGWFRRDQGDLGRALRWLEDLIEGNRIVRRGV</sequence>
<keyword evidence="1 2" id="KW-0378">Hydrolase</keyword>
<dbReference type="PRINTS" id="PR00413">
    <property type="entry name" value="HADHALOGNASE"/>
</dbReference>
<dbReference type="SUPFAM" id="SSF56784">
    <property type="entry name" value="HAD-like"/>
    <property type="match status" value="1"/>
</dbReference>
<dbReference type="EC" id="3.1.-.-" evidence="2"/>
<evidence type="ECO:0000313" key="2">
    <source>
        <dbReference type="EMBL" id="GBD08741.1"/>
    </source>
</evidence>
<dbReference type="SFLD" id="SFLDG01129">
    <property type="entry name" value="C1.5:_HAD__Beta-PGM__Phosphata"/>
    <property type="match status" value="1"/>
</dbReference>
<comment type="caution">
    <text evidence="2">The sequence shown here is derived from an EMBL/GenBank/DDBJ whole genome shotgun (WGS) entry which is preliminary data.</text>
</comment>
<dbReference type="EMBL" id="BEHY01000016">
    <property type="protein sequence ID" value="GBD08741.1"/>
    <property type="molecule type" value="Genomic_DNA"/>
</dbReference>